<feature type="region of interest" description="Disordered" evidence="1">
    <location>
        <begin position="121"/>
        <end position="184"/>
    </location>
</feature>
<feature type="compositionally biased region" description="Polar residues" evidence="1">
    <location>
        <begin position="121"/>
        <end position="132"/>
    </location>
</feature>
<feature type="compositionally biased region" description="Low complexity" evidence="1">
    <location>
        <begin position="1"/>
        <end position="21"/>
    </location>
</feature>
<comment type="caution">
    <text evidence="2">The sequence shown here is derived from an EMBL/GenBank/DDBJ whole genome shotgun (WGS) entry which is preliminary data.</text>
</comment>
<gene>
    <name evidence="2" type="ORF">GE061_005322</name>
</gene>
<feature type="compositionally biased region" description="Basic residues" evidence="1">
    <location>
        <begin position="174"/>
        <end position="184"/>
    </location>
</feature>
<name>A0A8S9WZX0_APOLU</name>
<reference evidence="2" key="1">
    <citation type="journal article" date="2021" name="Mol. Ecol. Resour.">
        <title>Apolygus lucorum genome provides insights into omnivorousness and mesophyll feeding.</title>
        <authorList>
            <person name="Liu Y."/>
            <person name="Liu H."/>
            <person name="Wang H."/>
            <person name="Huang T."/>
            <person name="Liu B."/>
            <person name="Yang B."/>
            <person name="Yin L."/>
            <person name="Li B."/>
            <person name="Zhang Y."/>
            <person name="Zhang S."/>
            <person name="Jiang F."/>
            <person name="Zhang X."/>
            <person name="Ren Y."/>
            <person name="Wang B."/>
            <person name="Wang S."/>
            <person name="Lu Y."/>
            <person name="Wu K."/>
            <person name="Fan W."/>
            <person name="Wang G."/>
        </authorList>
    </citation>
    <scope>NUCLEOTIDE SEQUENCE</scope>
    <source>
        <strain evidence="2">12Hb</strain>
    </source>
</reference>
<feature type="region of interest" description="Disordered" evidence="1">
    <location>
        <begin position="1"/>
        <end position="61"/>
    </location>
</feature>
<sequence>MSNKELLLPTTVPTRRPTRPLNPDYAKPVPPAAAKTTAQRPVGPPNPGPPTRGPPHSGTPAYEIRSIAAQPPQVVISLPHFDGTCSHCCIHGLHPPGSHDMTTQTPTTEPVVSGVCTATAATQTSNHGTSETEPVVNDIPRHPVLYSTPPSRRRSPSMATSRATSRHFTPPRRSPPRRRPYAHKRATLNSVVRLASRCRRPTDRRRR</sequence>
<evidence type="ECO:0000313" key="2">
    <source>
        <dbReference type="EMBL" id="KAF6200875.1"/>
    </source>
</evidence>
<feature type="compositionally biased region" description="Pro residues" evidence="1">
    <location>
        <begin position="42"/>
        <end position="53"/>
    </location>
</feature>
<proteinExistence type="predicted"/>
<organism evidence="2 3">
    <name type="scientific">Apolygus lucorum</name>
    <name type="common">Small green plant bug</name>
    <name type="synonym">Lygocoris lucorum</name>
    <dbReference type="NCBI Taxonomy" id="248454"/>
    <lineage>
        <taxon>Eukaryota</taxon>
        <taxon>Metazoa</taxon>
        <taxon>Ecdysozoa</taxon>
        <taxon>Arthropoda</taxon>
        <taxon>Hexapoda</taxon>
        <taxon>Insecta</taxon>
        <taxon>Pterygota</taxon>
        <taxon>Neoptera</taxon>
        <taxon>Paraneoptera</taxon>
        <taxon>Hemiptera</taxon>
        <taxon>Heteroptera</taxon>
        <taxon>Panheteroptera</taxon>
        <taxon>Cimicomorpha</taxon>
        <taxon>Miridae</taxon>
        <taxon>Mirini</taxon>
        <taxon>Apolygus</taxon>
    </lineage>
</organism>
<dbReference type="AlphaFoldDB" id="A0A8S9WZX0"/>
<protein>
    <submittedName>
        <fullName evidence="2">Uncharacterized protein</fullName>
    </submittedName>
</protein>
<keyword evidence="3" id="KW-1185">Reference proteome</keyword>
<dbReference type="EMBL" id="WIXP02000013">
    <property type="protein sequence ID" value="KAF6200875.1"/>
    <property type="molecule type" value="Genomic_DNA"/>
</dbReference>
<dbReference type="Proteomes" id="UP000466442">
    <property type="component" value="Unassembled WGS sequence"/>
</dbReference>
<evidence type="ECO:0000256" key="1">
    <source>
        <dbReference type="SAM" id="MobiDB-lite"/>
    </source>
</evidence>
<accession>A0A8S9WZX0</accession>
<evidence type="ECO:0000313" key="3">
    <source>
        <dbReference type="Proteomes" id="UP000466442"/>
    </source>
</evidence>